<feature type="region of interest" description="Disordered" evidence="1">
    <location>
        <begin position="117"/>
        <end position="145"/>
    </location>
</feature>
<reference evidence="2 3" key="1">
    <citation type="submission" date="2016-10" db="EMBL/GenBank/DDBJ databases">
        <authorList>
            <person name="de Groot N.N."/>
        </authorList>
    </citation>
    <scope>NUCLEOTIDE SEQUENCE [LARGE SCALE GENOMIC DNA]</scope>
    <source>
        <strain evidence="2 3">CGMCC 4.2023</strain>
    </source>
</reference>
<gene>
    <name evidence="2" type="ORF">SAMN05216223_11632</name>
</gene>
<protein>
    <submittedName>
        <fullName evidence="2">Uncharacterized protein</fullName>
    </submittedName>
</protein>
<feature type="compositionally biased region" description="Low complexity" evidence="1">
    <location>
        <begin position="117"/>
        <end position="129"/>
    </location>
</feature>
<sequence length="171" mass="18238">MEPGPAVSLPQRIWTVAITTRFGASGASCGACGPLQHLPDQALRTTALHHLALHARSDVTPPHLRVCQCGHRGCPWHGRHRGCAGPVLLTLTCTPTVGTWRLADLCHQCALTTPHTTPVPHHTPAVAASHSRRPTTAPTMDTDEEQPVVWETACPSCNTQDGNCAQSCLSQ</sequence>
<accession>A0A1H6DJ85</accession>
<evidence type="ECO:0000313" key="2">
    <source>
        <dbReference type="EMBL" id="SEG85308.1"/>
    </source>
</evidence>
<evidence type="ECO:0000256" key="1">
    <source>
        <dbReference type="SAM" id="MobiDB-lite"/>
    </source>
</evidence>
<keyword evidence="3" id="KW-1185">Reference proteome</keyword>
<dbReference type="AlphaFoldDB" id="A0A1H6DJ85"/>
<organism evidence="2 3">
    <name type="scientific">Actinacidiphila yanglinensis</name>
    <dbReference type="NCBI Taxonomy" id="310779"/>
    <lineage>
        <taxon>Bacteria</taxon>
        <taxon>Bacillati</taxon>
        <taxon>Actinomycetota</taxon>
        <taxon>Actinomycetes</taxon>
        <taxon>Kitasatosporales</taxon>
        <taxon>Streptomycetaceae</taxon>
        <taxon>Actinacidiphila</taxon>
    </lineage>
</organism>
<proteinExistence type="predicted"/>
<dbReference type="Proteomes" id="UP000236754">
    <property type="component" value="Unassembled WGS sequence"/>
</dbReference>
<name>A0A1H6DJ85_9ACTN</name>
<dbReference type="EMBL" id="FNVU01000016">
    <property type="protein sequence ID" value="SEG85308.1"/>
    <property type="molecule type" value="Genomic_DNA"/>
</dbReference>
<evidence type="ECO:0000313" key="3">
    <source>
        <dbReference type="Proteomes" id="UP000236754"/>
    </source>
</evidence>